<feature type="domain" description="Peptidase M1 membrane alanine aminopeptidase" evidence="1">
    <location>
        <begin position="33"/>
        <end position="123"/>
    </location>
</feature>
<dbReference type="PANTHER" id="PTHR11533">
    <property type="entry name" value="PROTEASE M1 ZINC METALLOPROTEASE"/>
    <property type="match status" value="1"/>
</dbReference>
<dbReference type="InterPro" id="IPR027268">
    <property type="entry name" value="Peptidase_M4/M1_CTD_sf"/>
</dbReference>
<dbReference type="GO" id="GO:0016020">
    <property type="term" value="C:membrane"/>
    <property type="evidence" value="ECO:0007669"/>
    <property type="project" value="TreeGrafter"/>
</dbReference>
<dbReference type="Proteomes" id="UP000053676">
    <property type="component" value="Unassembled WGS sequence"/>
</dbReference>
<sequence length="170" mass="19386">MIVEDDLEKVTWVLKEALRADQIVKLKSPADLLLDLYKALDADSSTTSRPLSSIIEIPMEIEESFDGLSYSKGCSIIAMHYLKKFSFKNAHRDDLWQAFDEAIDAVPGPYKSALNVQDFGNQWTMQVQMGCPDMVSKIGRTTAICVAEEEYALRLNPFLLYTFKESFWWS</sequence>
<dbReference type="Gene3D" id="1.10.390.10">
    <property type="entry name" value="Neutral Protease Domain 2"/>
    <property type="match status" value="1"/>
</dbReference>
<dbReference type="OrthoDB" id="510539at2759"/>
<keyword evidence="3" id="KW-1185">Reference proteome</keyword>
<reference evidence="3" key="1">
    <citation type="journal article" date="2014" name="Nat. Genet.">
        <title>Genome of the human hookworm Necator americanus.</title>
        <authorList>
            <person name="Tang Y.T."/>
            <person name="Gao X."/>
            <person name="Rosa B.A."/>
            <person name="Abubucker S."/>
            <person name="Hallsworth-Pepin K."/>
            <person name="Martin J."/>
            <person name="Tyagi R."/>
            <person name="Heizer E."/>
            <person name="Zhang X."/>
            <person name="Bhonagiri-Palsikar V."/>
            <person name="Minx P."/>
            <person name="Warren W.C."/>
            <person name="Wang Q."/>
            <person name="Zhan B."/>
            <person name="Hotez P.J."/>
            <person name="Sternberg P.W."/>
            <person name="Dougall A."/>
            <person name="Gaze S.T."/>
            <person name="Mulvenna J."/>
            <person name="Sotillo J."/>
            <person name="Ranganathan S."/>
            <person name="Rabelo E.M."/>
            <person name="Wilson R.K."/>
            <person name="Felgner P.L."/>
            <person name="Bethony J."/>
            <person name="Hawdon J.M."/>
            <person name="Gasser R.B."/>
            <person name="Loukas A."/>
            <person name="Mitreva M."/>
        </authorList>
    </citation>
    <scope>NUCLEOTIDE SEQUENCE [LARGE SCALE GENOMIC DNA]</scope>
</reference>
<gene>
    <name evidence="2" type="ORF">NECAME_16986</name>
</gene>
<dbReference type="GO" id="GO:0005737">
    <property type="term" value="C:cytoplasm"/>
    <property type="evidence" value="ECO:0007669"/>
    <property type="project" value="TreeGrafter"/>
</dbReference>
<protein>
    <recommendedName>
        <fullName evidence="1">Peptidase M1 membrane alanine aminopeptidase domain-containing protein</fullName>
    </recommendedName>
</protein>
<proteinExistence type="predicted"/>
<dbReference type="PANTHER" id="PTHR11533:SF299">
    <property type="entry name" value="AMINOPEPTIDASE"/>
    <property type="match status" value="1"/>
</dbReference>
<dbReference type="GO" id="GO:0008270">
    <property type="term" value="F:zinc ion binding"/>
    <property type="evidence" value="ECO:0007669"/>
    <property type="project" value="InterPro"/>
</dbReference>
<evidence type="ECO:0000259" key="1">
    <source>
        <dbReference type="Pfam" id="PF01433"/>
    </source>
</evidence>
<dbReference type="GO" id="GO:0070006">
    <property type="term" value="F:metalloaminopeptidase activity"/>
    <property type="evidence" value="ECO:0007669"/>
    <property type="project" value="TreeGrafter"/>
</dbReference>
<dbReference type="AlphaFoldDB" id="W2TUX4"/>
<organism evidence="2 3">
    <name type="scientific">Necator americanus</name>
    <name type="common">Human hookworm</name>
    <dbReference type="NCBI Taxonomy" id="51031"/>
    <lineage>
        <taxon>Eukaryota</taxon>
        <taxon>Metazoa</taxon>
        <taxon>Ecdysozoa</taxon>
        <taxon>Nematoda</taxon>
        <taxon>Chromadorea</taxon>
        <taxon>Rhabditida</taxon>
        <taxon>Rhabditina</taxon>
        <taxon>Rhabditomorpha</taxon>
        <taxon>Strongyloidea</taxon>
        <taxon>Ancylostomatidae</taxon>
        <taxon>Bunostominae</taxon>
        <taxon>Necator</taxon>
    </lineage>
</organism>
<dbReference type="GO" id="GO:0043171">
    <property type="term" value="P:peptide catabolic process"/>
    <property type="evidence" value="ECO:0007669"/>
    <property type="project" value="TreeGrafter"/>
</dbReference>
<dbReference type="GO" id="GO:0042277">
    <property type="term" value="F:peptide binding"/>
    <property type="evidence" value="ECO:0007669"/>
    <property type="project" value="TreeGrafter"/>
</dbReference>
<evidence type="ECO:0000313" key="3">
    <source>
        <dbReference type="Proteomes" id="UP000053676"/>
    </source>
</evidence>
<dbReference type="GO" id="GO:0006508">
    <property type="term" value="P:proteolysis"/>
    <property type="evidence" value="ECO:0007669"/>
    <property type="project" value="TreeGrafter"/>
</dbReference>
<dbReference type="Pfam" id="PF01433">
    <property type="entry name" value="Peptidase_M1"/>
    <property type="match status" value="1"/>
</dbReference>
<dbReference type="KEGG" id="nai:NECAME_16986"/>
<dbReference type="GO" id="GO:0005615">
    <property type="term" value="C:extracellular space"/>
    <property type="evidence" value="ECO:0007669"/>
    <property type="project" value="TreeGrafter"/>
</dbReference>
<dbReference type="InterPro" id="IPR050344">
    <property type="entry name" value="Peptidase_M1_aminopeptidases"/>
</dbReference>
<dbReference type="SUPFAM" id="SSF55486">
    <property type="entry name" value="Metalloproteases ('zincins'), catalytic domain"/>
    <property type="match status" value="1"/>
</dbReference>
<name>W2TUX4_NECAM</name>
<evidence type="ECO:0000313" key="2">
    <source>
        <dbReference type="EMBL" id="ETN84832.1"/>
    </source>
</evidence>
<dbReference type="InterPro" id="IPR014782">
    <property type="entry name" value="Peptidase_M1_dom"/>
</dbReference>
<accession>W2TUX4</accession>
<dbReference type="EMBL" id="KI657851">
    <property type="protein sequence ID" value="ETN84832.1"/>
    <property type="molecule type" value="Genomic_DNA"/>
</dbReference>